<evidence type="ECO:0000256" key="1">
    <source>
        <dbReference type="ARBA" id="ARBA00004123"/>
    </source>
</evidence>
<feature type="domain" description="C2H2-type" evidence="12">
    <location>
        <begin position="267"/>
        <end position="295"/>
    </location>
</feature>
<keyword evidence="7" id="KW-0238">DNA-binding</keyword>
<dbReference type="Gene3D" id="3.30.160.60">
    <property type="entry name" value="Classic Zinc Finger"/>
    <property type="match status" value="5"/>
</dbReference>
<keyword evidence="9" id="KW-0539">Nucleus</keyword>
<evidence type="ECO:0000256" key="5">
    <source>
        <dbReference type="ARBA" id="ARBA00022833"/>
    </source>
</evidence>
<dbReference type="PROSITE" id="PS50157">
    <property type="entry name" value="ZINC_FINGER_C2H2_2"/>
    <property type="match status" value="5"/>
</dbReference>
<name>A0A3B3CVZ4_ORYME</name>
<dbReference type="FunFam" id="3.30.160.60:FF:000095">
    <property type="entry name" value="Vascular endothelial zinc finger 1"/>
    <property type="match status" value="1"/>
</dbReference>
<keyword evidence="8" id="KW-0804">Transcription</keyword>
<protein>
    <submittedName>
        <fullName evidence="13">Vascular endothelial zinc finger 1b</fullName>
    </submittedName>
</protein>
<feature type="domain" description="C2H2-type" evidence="12">
    <location>
        <begin position="209"/>
        <end position="236"/>
    </location>
</feature>
<accession>A0A3B3CVZ4</accession>
<dbReference type="Ensembl" id="ENSOMET00000015936.1">
    <property type="protein sequence ID" value="ENSOMEP00000021978.1"/>
    <property type="gene ID" value="ENSOMEG00000001282.1"/>
</dbReference>
<dbReference type="GO" id="GO:0005634">
    <property type="term" value="C:nucleus"/>
    <property type="evidence" value="ECO:0007669"/>
    <property type="project" value="UniProtKB-SubCell"/>
</dbReference>
<dbReference type="FunFam" id="3.30.160.60:FF:000445">
    <property type="entry name" value="Vascular endothelial zinc finger 1"/>
    <property type="match status" value="1"/>
</dbReference>
<dbReference type="InterPro" id="IPR050331">
    <property type="entry name" value="Zinc_finger"/>
</dbReference>
<feature type="domain" description="C2H2-type" evidence="12">
    <location>
        <begin position="296"/>
        <end position="325"/>
    </location>
</feature>
<feature type="compositionally biased region" description="Low complexity" evidence="11">
    <location>
        <begin position="363"/>
        <end position="380"/>
    </location>
</feature>
<evidence type="ECO:0000256" key="6">
    <source>
        <dbReference type="ARBA" id="ARBA00023015"/>
    </source>
</evidence>
<dbReference type="FunFam" id="3.30.160.60:FF:000108">
    <property type="entry name" value="Vascular endothelial zinc finger 1"/>
    <property type="match status" value="1"/>
</dbReference>
<keyword evidence="6" id="KW-0805">Transcription regulation</keyword>
<feature type="region of interest" description="Disordered" evidence="11">
    <location>
        <begin position="354"/>
        <end position="388"/>
    </location>
</feature>
<feature type="domain" description="C2H2-type" evidence="12">
    <location>
        <begin position="112"/>
        <end position="139"/>
    </location>
</feature>
<evidence type="ECO:0000256" key="9">
    <source>
        <dbReference type="ARBA" id="ARBA00023242"/>
    </source>
</evidence>
<dbReference type="GeneID" id="112151433"/>
<keyword evidence="4 10" id="KW-0863">Zinc-finger</keyword>
<keyword evidence="14" id="KW-1185">Reference proteome</keyword>
<organism evidence="13 14">
    <name type="scientific">Oryzias melastigma</name>
    <name type="common">Marine medaka</name>
    <dbReference type="NCBI Taxonomy" id="30732"/>
    <lineage>
        <taxon>Eukaryota</taxon>
        <taxon>Metazoa</taxon>
        <taxon>Chordata</taxon>
        <taxon>Craniata</taxon>
        <taxon>Vertebrata</taxon>
        <taxon>Euteleostomi</taxon>
        <taxon>Actinopterygii</taxon>
        <taxon>Neopterygii</taxon>
        <taxon>Teleostei</taxon>
        <taxon>Neoteleostei</taxon>
        <taxon>Acanthomorphata</taxon>
        <taxon>Ovalentaria</taxon>
        <taxon>Atherinomorphae</taxon>
        <taxon>Beloniformes</taxon>
        <taxon>Adrianichthyidae</taxon>
        <taxon>Oryziinae</taxon>
        <taxon>Oryzias</taxon>
    </lineage>
</organism>
<dbReference type="RefSeq" id="XP_024136150.1">
    <property type="nucleotide sequence ID" value="XM_024280382.2"/>
</dbReference>
<dbReference type="GO" id="GO:0008270">
    <property type="term" value="F:zinc ion binding"/>
    <property type="evidence" value="ECO:0007669"/>
    <property type="project" value="UniProtKB-KW"/>
</dbReference>
<dbReference type="PROSITE" id="PS00028">
    <property type="entry name" value="ZINC_FINGER_C2H2_1"/>
    <property type="match status" value="5"/>
</dbReference>
<evidence type="ECO:0000313" key="14">
    <source>
        <dbReference type="Proteomes" id="UP000261560"/>
    </source>
</evidence>
<evidence type="ECO:0000313" key="13">
    <source>
        <dbReference type="Ensembl" id="ENSOMEP00000021978.1"/>
    </source>
</evidence>
<dbReference type="FunFam" id="3.30.160.60:FF:001404">
    <property type="entry name" value="vascular endothelial zinc finger 1-like isoform X1"/>
    <property type="match status" value="1"/>
</dbReference>
<proteinExistence type="predicted"/>
<sequence>MFGCFVTELSSGATMEPSWSSFLFQQTNEALHHQHQVSGNSLLPLLNAGTEPPDQKPVLPIPLDQKPPVSAVDLLKENVASGTGGDGGGGGSGTGTTLVAVVKKEPKSKTPFICGYCGKAFRDSYHLRRHESCHTGIKMVSRPKKTQMAPTMVPLISTVTRENNGNPSYVTTVAGILTTATTSMGSGIMSVAQQQTAPKKPPKPVKKNHGCDMCGKAFRDVYHLNRHKLSHSDEKPFECPICHQRFKRKDRMTYHVRSHDGGVHKPYICSVCGKGFSRPDHLSCHVKHVHSSERPFKCQVTACTSAFATKDRLRSHMIRHEGKVTCTICGKMLSAAYITSHLKTHGQASFNNPCNNKDAGNVQSSSATTQATESSATTSAGNRNTNASNAVTITSQMNIATSTVNITSPVNLQHPVSITGPVNLASIPTTAHMNIAHPVAISTAMPMNITGPLNIAMRSMESMPFLSQVLPSSPPW</sequence>
<dbReference type="GeneTree" id="ENSGT00940000155932"/>
<dbReference type="OMA" id="CNNKDTN"/>
<dbReference type="FunFam" id="3.30.160.60:FF:000780">
    <property type="entry name" value="myc-associated zinc finger protein isoform X1"/>
    <property type="match status" value="1"/>
</dbReference>
<reference evidence="13" key="1">
    <citation type="submission" date="2025-08" db="UniProtKB">
        <authorList>
            <consortium name="Ensembl"/>
        </authorList>
    </citation>
    <scope>IDENTIFICATION</scope>
</reference>
<evidence type="ECO:0000256" key="7">
    <source>
        <dbReference type="ARBA" id="ARBA00023125"/>
    </source>
</evidence>
<dbReference type="Proteomes" id="UP000261560">
    <property type="component" value="Unplaced"/>
</dbReference>
<dbReference type="GO" id="GO:0000977">
    <property type="term" value="F:RNA polymerase II transcription regulatory region sequence-specific DNA binding"/>
    <property type="evidence" value="ECO:0007669"/>
    <property type="project" value="UniProtKB-ARBA"/>
</dbReference>
<evidence type="ECO:0000256" key="10">
    <source>
        <dbReference type="PROSITE-ProRule" id="PRU00042"/>
    </source>
</evidence>
<dbReference type="GO" id="GO:0045893">
    <property type="term" value="P:positive regulation of DNA-templated transcription"/>
    <property type="evidence" value="ECO:0007669"/>
    <property type="project" value="UniProtKB-ARBA"/>
</dbReference>
<evidence type="ECO:0000256" key="11">
    <source>
        <dbReference type="SAM" id="MobiDB-lite"/>
    </source>
</evidence>
<dbReference type="InterPro" id="IPR013087">
    <property type="entry name" value="Znf_C2H2_type"/>
</dbReference>
<comment type="subcellular location">
    <subcellularLocation>
        <location evidence="1">Nucleus</location>
    </subcellularLocation>
</comment>
<evidence type="ECO:0000256" key="3">
    <source>
        <dbReference type="ARBA" id="ARBA00022737"/>
    </source>
</evidence>
<dbReference type="SMART" id="SM00355">
    <property type="entry name" value="ZnF_C2H2"/>
    <property type="match status" value="6"/>
</dbReference>
<dbReference type="PANTHER" id="PTHR16515:SF49">
    <property type="entry name" value="GASTRULA ZINC FINGER PROTEIN XLCGF49.1-LIKE-RELATED"/>
    <property type="match status" value="1"/>
</dbReference>
<keyword evidence="5" id="KW-0862">Zinc</keyword>
<dbReference type="AlphaFoldDB" id="A0A3B3CVZ4"/>
<dbReference type="Pfam" id="PF00096">
    <property type="entry name" value="zf-C2H2"/>
    <property type="match status" value="2"/>
</dbReference>
<keyword evidence="3" id="KW-0677">Repeat</keyword>
<evidence type="ECO:0000256" key="2">
    <source>
        <dbReference type="ARBA" id="ARBA00022723"/>
    </source>
</evidence>
<evidence type="ECO:0000259" key="12">
    <source>
        <dbReference type="PROSITE" id="PS50157"/>
    </source>
</evidence>
<dbReference type="SUPFAM" id="SSF57667">
    <property type="entry name" value="beta-beta-alpha zinc fingers"/>
    <property type="match status" value="4"/>
</dbReference>
<feature type="domain" description="C2H2-type" evidence="12">
    <location>
        <begin position="237"/>
        <end position="261"/>
    </location>
</feature>
<evidence type="ECO:0000256" key="8">
    <source>
        <dbReference type="ARBA" id="ARBA00023163"/>
    </source>
</evidence>
<reference evidence="13" key="2">
    <citation type="submission" date="2025-09" db="UniProtKB">
        <authorList>
            <consortium name="Ensembl"/>
        </authorList>
    </citation>
    <scope>IDENTIFICATION</scope>
</reference>
<dbReference type="Pfam" id="PF13894">
    <property type="entry name" value="zf-C2H2_4"/>
    <property type="match status" value="1"/>
</dbReference>
<keyword evidence="2" id="KW-0479">Metal-binding</keyword>
<dbReference type="GO" id="GO:0000981">
    <property type="term" value="F:DNA-binding transcription factor activity, RNA polymerase II-specific"/>
    <property type="evidence" value="ECO:0007669"/>
    <property type="project" value="UniProtKB-ARBA"/>
</dbReference>
<dbReference type="InterPro" id="IPR036236">
    <property type="entry name" value="Znf_C2H2_sf"/>
</dbReference>
<dbReference type="PANTHER" id="PTHR16515">
    <property type="entry name" value="PR DOMAIN ZINC FINGER PROTEIN"/>
    <property type="match status" value="1"/>
</dbReference>
<evidence type="ECO:0000256" key="4">
    <source>
        <dbReference type="ARBA" id="ARBA00022771"/>
    </source>
</evidence>